<evidence type="ECO:0000313" key="11">
    <source>
        <dbReference type="EnsemblPlants" id="Zm00001eb396150_P001"/>
    </source>
</evidence>
<protein>
    <recommendedName>
        <fullName evidence="10">Alpha-1,3-glucosyltransferase</fullName>
        <ecNumber evidence="10">2.4.1.-</ecNumber>
    </recommendedName>
</protein>
<evidence type="ECO:0000256" key="4">
    <source>
        <dbReference type="ARBA" id="ARBA00022676"/>
    </source>
</evidence>
<dbReference type="PANTHER" id="PTHR12413">
    <property type="entry name" value="DOLICHYL GLYCOSYLTRANSFERASE"/>
    <property type="match status" value="1"/>
</dbReference>
<keyword evidence="12" id="KW-1185">Reference proteome</keyword>
<dbReference type="Gramene" id="Zm00001eb396150_T001">
    <property type="protein sequence ID" value="Zm00001eb396150_P001"/>
    <property type="gene ID" value="Zm00001eb396150"/>
</dbReference>
<evidence type="ECO:0000256" key="2">
    <source>
        <dbReference type="ARBA" id="ARBA00004922"/>
    </source>
</evidence>
<evidence type="ECO:0000256" key="7">
    <source>
        <dbReference type="ARBA" id="ARBA00022824"/>
    </source>
</evidence>
<keyword evidence="4 10" id="KW-0328">Glycosyltransferase</keyword>
<dbReference type="AlphaFoldDB" id="A0A804R7U0"/>
<dbReference type="GO" id="GO:0006488">
    <property type="term" value="P:dolichol-linked oligosaccharide biosynthetic process"/>
    <property type="evidence" value="ECO:0000318"/>
    <property type="project" value="GO_Central"/>
</dbReference>
<proteinExistence type="evidence at protein level"/>
<keyword evidence="6 10" id="KW-0812">Transmembrane</keyword>
<evidence type="ECO:0000313" key="12">
    <source>
        <dbReference type="Proteomes" id="UP000007305"/>
    </source>
</evidence>
<dbReference type="EC" id="2.4.1.-" evidence="10"/>
<keyword evidence="9 10" id="KW-0472">Membrane</keyword>
<name>A0A804R7U0_MAIZE</name>
<sequence length="204" mass="22986">MPPPRPQPWHLLPSPHAHLVVPARISGHVQAVSTYIDDDDEDYIATTELSQPYLDLVEFLAAFQENIRRLLMLWTVLSSDLLVFFLAALWFVWAYMKLGVGISGEERREGSMWLLAMVLISPCLVLIDHGHFQYNCISLGLTLGAIAGVLSRNELIAAALFTLAINHKQVHTILDKENFTLKELLDEDEIIQECKALNSILINL</sequence>
<feature type="transmembrane region" description="Helical" evidence="10">
    <location>
        <begin position="110"/>
        <end position="127"/>
    </location>
</feature>
<dbReference type="InParanoid" id="A0A804R7U0"/>
<reference evidence="11" key="3">
    <citation type="submission" date="2021-05" db="UniProtKB">
        <authorList>
            <consortium name="EnsemblPlants"/>
        </authorList>
    </citation>
    <scope>IDENTIFICATION</scope>
    <source>
        <strain evidence="11">cv. B73</strain>
    </source>
</reference>
<comment type="similarity">
    <text evidence="3 10">Belongs to the ALG6/ALG8 glucosyltransferase family.</text>
</comment>
<keyword evidence="5 10" id="KW-0808">Transferase</keyword>
<evidence type="ECO:0000256" key="3">
    <source>
        <dbReference type="ARBA" id="ARBA00008715"/>
    </source>
</evidence>
<dbReference type="UniPathway" id="UPA00378"/>
<reference evidence="12" key="1">
    <citation type="journal article" date="2009" name="Science">
        <title>The B73 maize genome: complexity, diversity, and dynamics.</title>
        <authorList>
            <person name="Schnable P.S."/>
            <person name="Ware D."/>
            <person name="Fulton R.S."/>
            <person name="Stein J.C."/>
            <person name="Wei F."/>
            <person name="Pasternak S."/>
            <person name="Liang C."/>
            <person name="Zhang J."/>
            <person name="Fulton L."/>
            <person name="Graves T.A."/>
            <person name="Minx P."/>
            <person name="Reily A.D."/>
            <person name="Courtney L."/>
            <person name="Kruchowski S.S."/>
            <person name="Tomlinson C."/>
            <person name="Strong C."/>
            <person name="Delehaunty K."/>
            <person name="Fronick C."/>
            <person name="Courtney B."/>
            <person name="Rock S.M."/>
            <person name="Belter E."/>
            <person name="Du F."/>
            <person name="Kim K."/>
            <person name="Abbott R.M."/>
            <person name="Cotton M."/>
            <person name="Levy A."/>
            <person name="Marchetto P."/>
            <person name="Ochoa K."/>
            <person name="Jackson S.M."/>
            <person name="Gillam B."/>
            <person name="Chen W."/>
            <person name="Yan L."/>
            <person name="Higginbotham J."/>
            <person name="Cardenas M."/>
            <person name="Waligorski J."/>
            <person name="Applebaum E."/>
            <person name="Phelps L."/>
            <person name="Falcone J."/>
            <person name="Kanchi K."/>
            <person name="Thane T."/>
            <person name="Scimone A."/>
            <person name="Thane N."/>
            <person name="Henke J."/>
            <person name="Wang T."/>
            <person name="Ruppert J."/>
            <person name="Shah N."/>
            <person name="Rotter K."/>
            <person name="Hodges J."/>
            <person name="Ingenthron E."/>
            <person name="Cordes M."/>
            <person name="Kohlberg S."/>
            <person name="Sgro J."/>
            <person name="Delgado B."/>
            <person name="Mead K."/>
            <person name="Chinwalla A."/>
            <person name="Leonard S."/>
            <person name="Crouse K."/>
            <person name="Collura K."/>
            <person name="Kudrna D."/>
            <person name="Currie J."/>
            <person name="He R."/>
            <person name="Angelova A."/>
            <person name="Rajasekar S."/>
            <person name="Mueller T."/>
            <person name="Lomeli R."/>
            <person name="Scara G."/>
            <person name="Ko A."/>
            <person name="Delaney K."/>
            <person name="Wissotski M."/>
            <person name="Lopez G."/>
            <person name="Campos D."/>
            <person name="Braidotti M."/>
            <person name="Ashley E."/>
            <person name="Golser W."/>
            <person name="Kim H."/>
            <person name="Lee S."/>
            <person name="Lin J."/>
            <person name="Dujmic Z."/>
            <person name="Kim W."/>
            <person name="Talag J."/>
            <person name="Zuccolo A."/>
            <person name="Fan C."/>
            <person name="Sebastian A."/>
            <person name="Kramer M."/>
            <person name="Spiegel L."/>
            <person name="Nascimento L."/>
            <person name="Zutavern T."/>
            <person name="Miller B."/>
            <person name="Ambroise C."/>
            <person name="Muller S."/>
            <person name="Spooner W."/>
            <person name="Narechania A."/>
            <person name="Ren L."/>
            <person name="Wei S."/>
            <person name="Kumari S."/>
            <person name="Faga B."/>
            <person name="Levy M.J."/>
            <person name="McMahan L."/>
            <person name="Van Buren P."/>
            <person name="Vaughn M.W."/>
            <person name="Ying K."/>
            <person name="Yeh C.-T."/>
            <person name="Emrich S.J."/>
            <person name="Jia Y."/>
            <person name="Kalyanaraman A."/>
            <person name="Hsia A.-P."/>
            <person name="Barbazuk W.B."/>
            <person name="Baucom R.S."/>
            <person name="Brutnell T.P."/>
            <person name="Carpita N.C."/>
            <person name="Chaparro C."/>
            <person name="Chia J.-M."/>
            <person name="Deragon J.-M."/>
            <person name="Estill J.C."/>
            <person name="Fu Y."/>
            <person name="Jeddeloh J.A."/>
            <person name="Han Y."/>
            <person name="Lee H."/>
            <person name="Li P."/>
            <person name="Lisch D.R."/>
            <person name="Liu S."/>
            <person name="Liu Z."/>
            <person name="Nagel D.H."/>
            <person name="McCann M.C."/>
            <person name="SanMiguel P."/>
            <person name="Myers A.M."/>
            <person name="Nettleton D."/>
            <person name="Nguyen J."/>
            <person name="Penning B.W."/>
            <person name="Ponnala L."/>
            <person name="Schneider K.L."/>
            <person name="Schwartz D.C."/>
            <person name="Sharma A."/>
            <person name="Soderlund C."/>
            <person name="Springer N.M."/>
            <person name="Sun Q."/>
            <person name="Wang H."/>
            <person name="Waterman M."/>
            <person name="Westerman R."/>
            <person name="Wolfgruber T.K."/>
            <person name="Yang L."/>
            <person name="Yu Y."/>
            <person name="Zhang L."/>
            <person name="Zhou S."/>
            <person name="Zhu Q."/>
            <person name="Bennetzen J.L."/>
            <person name="Dawe R.K."/>
            <person name="Jiang J."/>
            <person name="Jiang N."/>
            <person name="Presting G.G."/>
            <person name="Wessler S.R."/>
            <person name="Aluru S."/>
            <person name="Martienssen R.A."/>
            <person name="Clifton S.W."/>
            <person name="McCombie W.R."/>
            <person name="Wing R.A."/>
            <person name="Wilson R.K."/>
        </authorList>
    </citation>
    <scope>NUCLEOTIDE SEQUENCE [LARGE SCALE GENOMIC DNA]</scope>
    <source>
        <strain evidence="12">cv. B73</strain>
    </source>
</reference>
<evidence type="ECO:0000256" key="5">
    <source>
        <dbReference type="ARBA" id="ARBA00022679"/>
    </source>
</evidence>
<evidence type="ECO:0000256" key="10">
    <source>
        <dbReference type="RuleBase" id="RU363110"/>
    </source>
</evidence>
<organism evidence="11 12">
    <name type="scientific">Zea mays</name>
    <name type="common">Maize</name>
    <dbReference type="NCBI Taxonomy" id="4577"/>
    <lineage>
        <taxon>Eukaryota</taxon>
        <taxon>Viridiplantae</taxon>
        <taxon>Streptophyta</taxon>
        <taxon>Embryophyta</taxon>
        <taxon>Tracheophyta</taxon>
        <taxon>Spermatophyta</taxon>
        <taxon>Magnoliopsida</taxon>
        <taxon>Liliopsida</taxon>
        <taxon>Poales</taxon>
        <taxon>Poaceae</taxon>
        <taxon>PACMAD clade</taxon>
        <taxon>Panicoideae</taxon>
        <taxon>Andropogonodae</taxon>
        <taxon>Andropogoneae</taxon>
        <taxon>Tripsacinae</taxon>
        <taxon>Zea</taxon>
    </lineage>
</organism>
<comment type="caution">
    <text evidence="10">Lacks conserved residue(s) required for the propagation of feature annotation.</text>
</comment>
<dbReference type="InterPro" id="IPR004856">
    <property type="entry name" value="Glyco_trans_ALG6/ALG8"/>
</dbReference>
<accession>A0A804R7U0</accession>
<keyword evidence="8 10" id="KW-1133">Transmembrane helix</keyword>
<evidence type="ECO:0007829" key="13">
    <source>
        <dbReference type="PeptideAtlas" id="A0A804R7U0"/>
    </source>
</evidence>
<dbReference type="GO" id="GO:0042281">
    <property type="term" value="F:dolichyl pyrophosphate Man9GlcNAc2 alpha-1,3-glucosyltransferase activity"/>
    <property type="evidence" value="ECO:0000318"/>
    <property type="project" value="GO_Central"/>
</dbReference>
<keyword evidence="7 10" id="KW-0256">Endoplasmic reticulum</keyword>
<dbReference type="EnsemblPlants" id="Zm00001eb396150_T001">
    <property type="protein sequence ID" value="Zm00001eb396150_P001"/>
    <property type="gene ID" value="Zm00001eb396150"/>
</dbReference>
<reference evidence="11" key="2">
    <citation type="submission" date="2019-07" db="EMBL/GenBank/DDBJ databases">
        <authorList>
            <person name="Seetharam A."/>
            <person name="Woodhouse M."/>
            <person name="Cannon E."/>
        </authorList>
    </citation>
    <scope>NUCLEOTIDE SEQUENCE [LARGE SCALE GENOMIC DNA]</scope>
    <source>
        <strain evidence="11">cv. B73</strain>
    </source>
</reference>
<keyword evidence="13" id="KW-1267">Proteomics identification</keyword>
<comment type="pathway">
    <text evidence="2 10">Protein modification; protein glycosylation.</text>
</comment>
<evidence type="ECO:0000256" key="6">
    <source>
        <dbReference type="ARBA" id="ARBA00022692"/>
    </source>
</evidence>
<comment type="subcellular location">
    <subcellularLocation>
        <location evidence="1 10">Endoplasmic reticulum membrane</location>
        <topology evidence="1 10">Multi-pass membrane protein</topology>
    </subcellularLocation>
</comment>
<dbReference type="PANTHER" id="PTHR12413:SF1">
    <property type="entry name" value="DOLICHYL PYROPHOSPHATE MAN9GLCNAC2 ALPHA-1,3-GLUCOSYLTRANSFERASE"/>
    <property type="match status" value="1"/>
</dbReference>
<evidence type="ECO:0000256" key="8">
    <source>
        <dbReference type="ARBA" id="ARBA00022989"/>
    </source>
</evidence>
<evidence type="ECO:0000256" key="9">
    <source>
        <dbReference type="ARBA" id="ARBA00023136"/>
    </source>
</evidence>
<dbReference type="Pfam" id="PF03155">
    <property type="entry name" value="Alg6_Alg8"/>
    <property type="match status" value="1"/>
</dbReference>
<evidence type="ECO:0000256" key="1">
    <source>
        <dbReference type="ARBA" id="ARBA00004477"/>
    </source>
</evidence>
<dbReference type="GO" id="GO:0005789">
    <property type="term" value="C:endoplasmic reticulum membrane"/>
    <property type="evidence" value="ECO:0000318"/>
    <property type="project" value="GO_Central"/>
</dbReference>
<feature type="transmembrane region" description="Helical" evidence="10">
    <location>
        <begin position="70"/>
        <end position="95"/>
    </location>
</feature>
<dbReference type="Proteomes" id="UP000007305">
    <property type="component" value="Chromosome 9"/>
</dbReference>